<reference evidence="1" key="1">
    <citation type="submission" date="2020-11" db="EMBL/GenBank/DDBJ databases">
        <authorList>
            <person name="Tran Van P."/>
        </authorList>
    </citation>
    <scope>NUCLEOTIDE SEQUENCE</scope>
</reference>
<proteinExistence type="predicted"/>
<protein>
    <submittedName>
        <fullName evidence="1">Uncharacterized protein</fullName>
    </submittedName>
</protein>
<accession>A0A7R9K2H8</accession>
<dbReference type="Gene3D" id="1.20.5.110">
    <property type="match status" value="1"/>
</dbReference>
<evidence type="ECO:0000313" key="1">
    <source>
        <dbReference type="EMBL" id="CAD7599431.1"/>
    </source>
</evidence>
<name>A0A7R9K2H8_TIMGE</name>
<sequence length="227" mass="25399">MPTPAPAAPENGAPRSELQELQLKAGQVTDDVSTATVVWEWERQGPQMFLNKSKPIIFGADGLTSHLLSLKQSPRVVPYITLNSEMRSKARNLLENMSQNNAFFGRLISNKRAYRTEKIAINVCVSERARSGVVCGGGEWWEGWRYRASRAQLITPQASLDSTRRMLALCEESKEAGIRTLVALDDQGGESPLLPFLPRCICDFIMDCKLEQREDIKFFVILGKPSK</sequence>
<organism evidence="1">
    <name type="scientific">Timema genevievae</name>
    <name type="common">Walking stick</name>
    <dbReference type="NCBI Taxonomy" id="629358"/>
    <lineage>
        <taxon>Eukaryota</taxon>
        <taxon>Metazoa</taxon>
        <taxon>Ecdysozoa</taxon>
        <taxon>Arthropoda</taxon>
        <taxon>Hexapoda</taxon>
        <taxon>Insecta</taxon>
        <taxon>Pterygota</taxon>
        <taxon>Neoptera</taxon>
        <taxon>Polyneoptera</taxon>
        <taxon>Phasmatodea</taxon>
        <taxon>Timematodea</taxon>
        <taxon>Timematoidea</taxon>
        <taxon>Timematidae</taxon>
        <taxon>Timema</taxon>
    </lineage>
</organism>
<gene>
    <name evidence="1" type="ORF">TGEB3V08_LOCUS7351</name>
</gene>
<dbReference type="AlphaFoldDB" id="A0A7R9K2H8"/>
<dbReference type="EMBL" id="OE842311">
    <property type="protein sequence ID" value="CAD7599431.1"/>
    <property type="molecule type" value="Genomic_DNA"/>
</dbReference>
<dbReference type="SUPFAM" id="SSF58038">
    <property type="entry name" value="SNARE fusion complex"/>
    <property type="match status" value="1"/>
</dbReference>